<organism evidence="2 3">
    <name type="scientific">Mucilaginibacter gossypiicola</name>
    <dbReference type="NCBI Taxonomy" id="551995"/>
    <lineage>
        <taxon>Bacteria</taxon>
        <taxon>Pseudomonadati</taxon>
        <taxon>Bacteroidota</taxon>
        <taxon>Sphingobacteriia</taxon>
        <taxon>Sphingobacteriales</taxon>
        <taxon>Sphingobacteriaceae</taxon>
        <taxon>Mucilaginibacter</taxon>
    </lineage>
</organism>
<dbReference type="Proteomes" id="UP000198942">
    <property type="component" value="Unassembled WGS sequence"/>
</dbReference>
<keyword evidence="3" id="KW-1185">Reference proteome</keyword>
<evidence type="ECO:0000256" key="1">
    <source>
        <dbReference type="SAM" id="SignalP"/>
    </source>
</evidence>
<dbReference type="OrthoDB" id="6932986at2"/>
<protein>
    <recommendedName>
        <fullName evidence="4">Nuclear transport factor 2 family protein</fullName>
    </recommendedName>
</protein>
<name>A0A1H8K4N7_9SPHI</name>
<evidence type="ECO:0000313" key="2">
    <source>
        <dbReference type="EMBL" id="SEN87894.1"/>
    </source>
</evidence>
<reference evidence="3" key="1">
    <citation type="submission" date="2016-10" db="EMBL/GenBank/DDBJ databases">
        <authorList>
            <person name="Varghese N."/>
            <person name="Submissions S."/>
        </authorList>
    </citation>
    <scope>NUCLEOTIDE SEQUENCE [LARGE SCALE GENOMIC DNA]</scope>
    <source>
        <strain evidence="3">Gh-48</strain>
    </source>
</reference>
<dbReference type="InterPro" id="IPR032710">
    <property type="entry name" value="NTF2-like_dom_sf"/>
</dbReference>
<keyword evidence="1" id="KW-0732">Signal</keyword>
<dbReference type="AlphaFoldDB" id="A0A1H8K4N7"/>
<feature type="chain" id="PRO_5011440172" description="Nuclear transport factor 2 family protein" evidence="1">
    <location>
        <begin position="21"/>
        <end position="158"/>
    </location>
</feature>
<dbReference type="SUPFAM" id="SSF54427">
    <property type="entry name" value="NTF2-like"/>
    <property type="match status" value="1"/>
</dbReference>
<accession>A0A1H8K4N7</accession>
<evidence type="ECO:0000313" key="3">
    <source>
        <dbReference type="Proteomes" id="UP000198942"/>
    </source>
</evidence>
<feature type="signal peptide" evidence="1">
    <location>
        <begin position="1"/>
        <end position="20"/>
    </location>
</feature>
<dbReference type="STRING" id="551995.SAMN05192574_104453"/>
<dbReference type="RefSeq" id="WP_091211527.1">
    <property type="nucleotide sequence ID" value="NZ_FOCL01000004.1"/>
</dbReference>
<dbReference type="EMBL" id="FOCL01000004">
    <property type="protein sequence ID" value="SEN87894.1"/>
    <property type="molecule type" value="Genomic_DNA"/>
</dbReference>
<evidence type="ECO:0008006" key="4">
    <source>
        <dbReference type="Google" id="ProtNLM"/>
    </source>
</evidence>
<gene>
    <name evidence="2" type="ORF">SAMN05192574_104453</name>
</gene>
<sequence>MKKITMFLLILAGLVSRVSAQSAPIESGSHGIDPRVSAAVFQVLDEYMATFNAKDLNGWEATYQFPHYRLAGGKMSVLEKAGLRDSAKVFGELQKAGWDHSQWDHRNIVQASADKVHVDTRFSRFRADGTLIGHYESLYILTKENGRWGVKFRSSYAE</sequence>
<proteinExistence type="predicted"/>